<reference evidence="1" key="1">
    <citation type="submission" date="2014-09" db="EMBL/GenBank/DDBJ databases">
        <authorList>
            <person name="Magalhaes I.L.F."/>
            <person name="Oliveira U."/>
            <person name="Santos F.R."/>
            <person name="Vidigal T.H.D.A."/>
            <person name="Brescovit A.D."/>
            <person name="Santos A.J."/>
        </authorList>
    </citation>
    <scope>NUCLEOTIDE SEQUENCE</scope>
    <source>
        <tissue evidence="1">Shoot tissue taken approximately 20 cm above the soil surface</tissue>
    </source>
</reference>
<name>A0A0A8Z2Q6_ARUDO</name>
<evidence type="ECO:0000313" key="1">
    <source>
        <dbReference type="EMBL" id="JAD32003.1"/>
    </source>
</evidence>
<dbReference type="EMBL" id="GBRH01265892">
    <property type="protein sequence ID" value="JAD32003.1"/>
    <property type="molecule type" value="Transcribed_RNA"/>
</dbReference>
<sequence>MLHSCTHYFWSATS</sequence>
<accession>A0A0A8Z2Q6</accession>
<reference evidence="1" key="2">
    <citation type="journal article" date="2015" name="Data Brief">
        <title>Shoot transcriptome of the giant reed, Arundo donax.</title>
        <authorList>
            <person name="Barrero R.A."/>
            <person name="Guerrero F.D."/>
            <person name="Moolhuijzen P."/>
            <person name="Goolsby J.A."/>
            <person name="Tidwell J."/>
            <person name="Bellgard S.E."/>
            <person name="Bellgard M.I."/>
        </authorList>
    </citation>
    <scope>NUCLEOTIDE SEQUENCE</scope>
    <source>
        <tissue evidence="1">Shoot tissue taken approximately 20 cm above the soil surface</tissue>
    </source>
</reference>
<proteinExistence type="predicted"/>
<protein>
    <submittedName>
        <fullName evidence="1">Uncharacterized protein</fullName>
    </submittedName>
</protein>
<organism evidence="1">
    <name type="scientific">Arundo donax</name>
    <name type="common">Giant reed</name>
    <name type="synonym">Donax arundinaceus</name>
    <dbReference type="NCBI Taxonomy" id="35708"/>
    <lineage>
        <taxon>Eukaryota</taxon>
        <taxon>Viridiplantae</taxon>
        <taxon>Streptophyta</taxon>
        <taxon>Embryophyta</taxon>
        <taxon>Tracheophyta</taxon>
        <taxon>Spermatophyta</taxon>
        <taxon>Magnoliopsida</taxon>
        <taxon>Liliopsida</taxon>
        <taxon>Poales</taxon>
        <taxon>Poaceae</taxon>
        <taxon>PACMAD clade</taxon>
        <taxon>Arundinoideae</taxon>
        <taxon>Arundineae</taxon>
        <taxon>Arundo</taxon>
    </lineage>
</organism>